<dbReference type="EMBL" id="JAWZYT010003657">
    <property type="protein sequence ID" value="KAK4297330.1"/>
    <property type="molecule type" value="Genomic_DNA"/>
</dbReference>
<name>A0AAE1NVY1_9EUCA</name>
<dbReference type="Proteomes" id="UP001292094">
    <property type="component" value="Unassembled WGS sequence"/>
</dbReference>
<sequence length="84" mass="9493">MKATTKAVVSCPGIVYKWTVKLSTKEPRTDQIFSTQDEEGMTHRAREPDTHSSPLVCPHHYEGTLDFTPSHPHFLFYTSCAQAL</sequence>
<evidence type="ECO:0000313" key="2">
    <source>
        <dbReference type="EMBL" id="KAK4297330.1"/>
    </source>
</evidence>
<keyword evidence="3" id="KW-1185">Reference proteome</keyword>
<accession>A0AAE1NVY1</accession>
<comment type="caution">
    <text evidence="2">The sequence shown here is derived from an EMBL/GenBank/DDBJ whole genome shotgun (WGS) entry which is preliminary data.</text>
</comment>
<evidence type="ECO:0000313" key="3">
    <source>
        <dbReference type="Proteomes" id="UP001292094"/>
    </source>
</evidence>
<feature type="region of interest" description="Disordered" evidence="1">
    <location>
        <begin position="28"/>
        <end position="54"/>
    </location>
</feature>
<evidence type="ECO:0000256" key="1">
    <source>
        <dbReference type="SAM" id="MobiDB-lite"/>
    </source>
</evidence>
<protein>
    <submittedName>
        <fullName evidence="2">Uncharacterized protein</fullName>
    </submittedName>
</protein>
<reference evidence="2" key="1">
    <citation type="submission" date="2023-11" db="EMBL/GenBank/DDBJ databases">
        <title>Genome assemblies of two species of porcelain crab, Petrolisthes cinctipes and Petrolisthes manimaculis (Anomura: Porcellanidae).</title>
        <authorList>
            <person name="Angst P."/>
        </authorList>
    </citation>
    <scope>NUCLEOTIDE SEQUENCE</scope>
    <source>
        <strain evidence="2">PB745_02</strain>
        <tissue evidence="2">Gill</tissue>
    </source>
</reference>
<feature type="compositionally biased region" description="Basic and acidic residues" evidence="1">
    <location>
        <begin position="40"/>
        <end position="50"/>
    </location>
</feature>
<proteinExistence type="predicted"/>
<dbReference type="AlphaFoldDB" id="A0AAE1NVY1"/>
<gene>
    <name evidence="2" type="ORF">Pmani_030245</name>
</gene>
<organism evidence="2 3">
    <name type="scientific">Petrolisthes manimaculis</name>
    <dbReference type="NCBI Taxonomy" id="1843537"/>
    <lineage>
        <taxon>Eukaryota</taxon>
        <taxon>Metazoa</taxon>
        <taxon>Ecdysozoa</taxon>
        <taxon>Arthropoda</taxon>
        <taxon>Crustacea</taxon>
        <taxon>Multicrustacea</taxon>
        <taxon>Malacostraca</taxon>
        <taxon>Eumalacostraca</taxon>
        <taxon>Eucarida</taxon>
        <taxon>Decapoda</taxon>
        <taxon>Pleocyemata</taxon>
        <taxon>Anomura</taxon>
        <taxon>Galatheoidea</taxon>
        <taxon>Porcellanidae</taxon>
        <taxon>Petrolisthes</taxon>
    </lineage>
</organism>